<gene>
    <name evidence="2" type="ORF">EMUR_03885</name>
</gene>
<keyword evidence="1" id="KW-0812">Transmembrane</keyword>
<dbReference type="EMBL" id="CP006917">
    <property type="protein sequence ID" value="AHC39754.1"/>
    <property type="molecule type" value="Genomic_DNA"/>
</dbReference>
<accession>V9RAE1</accession>
<dbReference type="PATRIC" id="fig|1423892.3.peg.798"/>
<evidence type="ECO:0000256" key="1">
    <source>
        <dbReference type="SAM" id="Phobius"/>
    </source>
</evidence>
<dbReference type="KEGG" id="emr:EMUR_03885"/>
<feature type="transmembrane region" description="Helical" evidence="1">
    <location>
        <begin position="44"/>
        <end position="66"/>
    </location>
</feature>
<keyword evidence="1" id="KW-0472">Membrane</keyword>
<dbReference type="HOGENOM" id="CLU_122761_0_0_5"/>
<dbReference type="Proteomes" id="UP000018689">
    <property type="component" value="Chromosome"/>
</dbReference>
<evidence type="ECO:0000313" key="2">
    <source>
        <dbReference type="EMBL" id="AHC39754.1"/>
    </source>
</evidence>
<evidence type="ECO:0000313" key="3">
    <source>
        <dbReference type="Proteomes" id="UP000018689"/>
    </source>
</evidence>
<organism evidence="2 3">
    <name type="scientific">Ehrlichia muris AS145</name>
    <dbReference type="NCBI Taxonomy" id="1423892"/>
    <lineage>
        <taxon>Bacteria</taxon>
        <taxon>Pseudomonadati</taxon>
        <taxon>Pseudomonadota</taxon>
        <taxon>Alphaproteobacteria</taxon>
        <taxon>Rickettsiales</taxon>
        <taxon>Anaplasmataceae</taxon>
        <taxon>Ehrlichia</taxon>
    </lineage>
</organism>
<name>V9RAE1_9RICK</name>
<reference evidence="2 3" key="1">
    <citation type="journal article" date="2014" name="Genome Announc.">
        <title>Complete Genome Sequence of Ehrlichia muris Strain AS145T, a Model Monocytotropic Ehrlichia Strain.</title>
        <authorList>
            <person name="Thirumalapura N.R."/>
            <person name="Qin X."/>
            <person name="Kuriakose J.A."/>
            <person name="Walker D.H."/>
        </authorList>
    </citation>
    <scope>NUCLEOTIDE SEQUENCE [LARGE SCALE GENOMIC DNA]</scope>
    <source>
        <strain evidence="3">AS154</strain>
    </source>
</reference>
<protein>
    <submittedName>
        <fullName evidence="2">Uncharacterized protein</fullName>
    </submittedName>
</protein>
<keyword evidence="1" id="KW-1133">Transmembrane helix</keyword>
<sequence>MGWGGSMIYNAISGTVENSNVTTISSTMLSTNGSSILNHRDNKIQTVIVVGLLLLTMLLVLAYCVLHYRDAGARRRNVLRYLQIYGPRPDVPNVIMELDVIHNAQSRENQNQCVESSPFICNHGGQENGDTGCNHQVRPVFRLQGMFPR</sequence>
<proteinExistence type="predicted"/>
<dbReference type="AlphaFoldDB" id="V9RAE1"/>
<keyword evidence="3" id="KW-1185">Reference proteome</keyword>